<evidence type="ECO:0000256" key="7">
    <source>
        <dbReference type="ARBA" id="ARBA00022723"/>
    </source>
</evidence>
<dbReference type="InterPro" id="IPR050364">
    <property type="entry name" value="Cytochrome_P450_fung"/>
</dbReference>
<keyword evidence="12" id="KW-0472">Membrane</keyword>
<keyword evidence="9 14" id="KW-0560">Oxidoreductase</keyword>
<dbReference type="GO" id="GO:0016705">
    <property type="term" value="F:oxidoreductase activity, acting on paired donors, with incorporation or reduction of molecular oxygen"/>
    <property type="evidence" value="ECO:0007669"/>
    <property type="project" value="InterPro"/>
</dbReference>
<dbReference type="PRINTS" id="PR00385">
    <property type="entry name" value="P450"/>
</dbReference>
<feature type="binding site" description="axial binding residue" evidence="13">
    <location>
        <position position="356"/>
    </location>
    <ligand>
        <name>heme</name>
        <dbReference type="ChEBI" id="CHEBI:30413"/>
    </ligand>
    <ligandPart>
        <name>Fe</name>
        <dbReference type="ChEBI" id="CHEBI:18248"/>
    </ligandPart>
</feature>
<evidence type="ECO:0000256" key="5">
    <source>
        <dbReference type="ARBA" id="ARBA00022617"/>
    </source>
</evidence>
<comment type="pathway">
    <text evidence="3">Secondary metabolite biosynthesis.</text>
</comment>
<dbReference type="Pfam" id="PF00067">
    <property type="entry name" value="p450"/>
    <property type="match status" value="1"/>
</dbReference>
<dbReference type="GO" id="GO:0004497">
    <property type="term" value="F:monooxygenase activity"/>
    <property type="evidence" value="ECO:0007669"/>
    <property type="project" value="UniProtKB-KW"/>
</dbReference>
<reference evidence="15 16" key="1">
    <citation type="submission" date="2022-09" db="EMBL/GenBank/DDBJ databases">
        <authorList>
            <person name="Palmer J.M."/>
        </authorList>
    </citation>
    <scope>NUCLEOTIDE SEQUENCE [LARGE SCALE GENOMIC DNA]</scope>
    <source>
        <strain evidence="15 16">DSM 7382</strain>
    </source>
</reference>
<comment type="subcellular location">
    <subcellularLocation>
        <location evidence="2">Membrane</location>
    </subcellularLocation>
</comment>
<dbReference type="GO" id="GO:0005506">
    <property type="term" value="F:iron ion binding"/>
    <property type="evidence" value="ECO:0007669"/>
    <property type="project" value="InterPro"/>
</dbReference>
<dbReference type="Gene3D" id="1.10.630.10">
    <property type="entry name" value="Cytochrome P450"/>
    <property type="match status" value="1"/>
</dbReference>
<evidence type="ECO:0008006" key="17">
    <source>
        <dbReference type="Google" id="ProtNLM"/>
    </source>
</evidence>
<proteinExistence type="inferred from homology"/>
<evidence type="ECO:0000256" key="8">
    <source>
        <dbReference type="ARBA" id="ARBA00022989"/>
    </source>
</evidence>
<evidence type="ECO:0000256" key="1">
    <source>
        <dbReference type="ARBA" id="ARBA00001971"/>
    </source>
</evidence>
<dbReference type="GO" id="GO:0020037">
    <property type="term" value="F:heme binding"/>
    <property type="evidence" value="ECO:0007669"/>
    <property type="project" value="InterPro"/>
</dbReference>
<evidence type="ECO:0000256" key="2">
    <source>
        <dbReference type="ARBA" id="ARBA00004370"/>
    </source>
</evidence>
<organism evidence="15 16">
    <name type="scientific">Cerrena zonata</name>
    <dbReference type="NCBI Taxonomy" id="2478898"/>
    <lineage>
        <taxon>Eukaryota</taxon>
        <taxon>Fungi</taxon>
        <taxon>Dikarya</taxon>
        <taxon>Basidiomycota</taxon>
        <taxon>Agaricomycotina</taxon>
        <taxon>Agaricomycetes</taxon>
        <taxon>Polyporales</taxon>
        <taxon>Cerrenaceae</taxon>
        <taxon>Cerrena</taxon>
    </lineage>
</organism>
<keyword evidence="8" id="KW-1133">Transmembrane helix</keyword>
<dbReference type="InterPro" id="IPR017972">
    <property type="entry name" value="Cyt_P450_CS"/>
</dbReference>
<dbReference type="CDD" id="cd11065">
    <property type="entry name" value="CYP64-like"/>
    <property type="match status" value="1"/>
</dbReference>
<keyword evidence="7 13" id="KW-0479">Metal-binding</keyword>
<sequence length="408" mass="46041">MARECFESNSATTSGRPESQVADILFEGHELAFSKYGPRWKNLRRAAHRLLSNDASRAHLPIQRAESSSMMYDILEDPRNIYKHIQRYAVSVALSVAFGDRCPTSDDPMIEELFQMNRQLDKLVGPGGHPPVEVFGFLAYIPERWASWKESCRSLRARQQKYFLNLVDRCLDRMSSNKLNGSFMEYLLEHGAEYEIDREKAYYLGMSFITGGSDTTADYLQFFVLCMLENPAVLAKAQQEIDDVVGHENIPELEDLENLPYLRAVISELHRYRPVAPIGIPHAATVDTMVGGYLIPKGSMIIMNTWAIGRRKELFDDPEKFLPERFLTSEFGLKPGADTTGFRDTPFAFGGGRRVCPASYLASNSIALNAMNLLWAFGFNLPKDPNTGLSIPLDTNDTTDVVSHARKY</sequence>
<gene>
    <name evidence="15" type="ORF">QCA50_000672</name>
</gene>
<name>A0AAW0H0A6_9APHY</name>
<keyword evidence="11 14" id="KW-0503">Monooxygenase</keyword>
<comment type="cofactor">
    <cofactor evidence="1 13">
        <name>heme</name>
        <dbReference type="ChEBI" id="CHEBI:30413"/>
    </cofactor>
</comment>
<evidence type="ECO:0000313" key="15">
    <source>
        <dbReference type="EMBL" id="KAK7696031.1"/>
    </source>
</evidence>
<evidence type="ECO:0000256" key="3">
    <source>
        <dbReference type="ARBA" id="ARBA00005179"/>
    </source>
</evidence>
<dbReference type="PANTHER" id="PTHR46300">
    <property type="entry name" value="P450, PUTATIVE (EUROFUNG)-RELATED-RELATED"/>
    <property type="match status" value="1"/>
</dbReference>
<keyword evidence="6" id="KW-0812">Transmembrane</keyword>
<evidence type="ECO:0000313" key="16">
    <source>
        <dbReference type="Proteomes" id="UP001385951"/>
    </source>
</evidence>
<dbReference type="PROSITE" id="PS00086">
    <property type="entry name" value="CYTOCHROME_P450"/>
    <property type="match status" value="1"/>
</dbReference>
<dbReference type="InterPro" id="IPR001128">
    <property type="entry name" value="Cyt_P450"/>
</dbReference>
<keyword evidence="5 13" id="KW-0349">Heme</keyword>
<protein>
    <recommendedName>
        <fullName evidence="17">Cytochrome P450</fullName>
    </recommendedName>
</protein>
<evidence type="ECO:0000256" key="6">
    <source>
        <dbReference type="ARBA" id="ARBA00022692"/>
    </source>
</evidence>
<dbReference type="InterPro" id="IPR036396">
    <property type="entry name" value="Cyt_P450_sf"/>
</dbReference>
<evidence type="ECO:0000256" key="12">
    <source>
        <dbReference type="ARBA" id="ARBA00023136"/>
    </source>
</evidence>
<evidence type="ECO:0000256" key="9">
    <source>
        <dbReference type="ARBA" id="ARBA00023002"/>
    </source>
</evidence>
<evidence type="ECO:0000256" key="10">
    <source>
        <dbReference type="ARBA" id="ARBA00023004"/>
    </source>
</evidence>
<evidence type="ECO:0000256" key="11">
    <source>
        <dbReference type="ARBA" id="ARBA00023033"/>
    </source>
</evidence>
<dbReference type="PANTHER" id="PTHR46300:SF2">
    <property type="entry name" value="CYTOCHROME P450 MONOOXYGENASE ALNH-RELATED"/>
    <property type="match status" value="1"/>
</dbReference>
<dbReference type="EMBL" id="JASBNA010000001">
    <property type="protein sequence ID" value="KAK7696031.1"/>
    <property type="molecule type" value="Genomic_DNA"/>
</dbReference>
<dbReference type="SUPFAM" id="SSF48264">
    <property type="entry name" value="Cytochrome P450"/>
    <property type="match status" value="1"/>
</dbReference>
<accession>A0AAW0H0A6</accession>
<dbReference type="InterPro" id="IPR002401">
    <property type="entry name" value="Cyt_P450_E_grp-I"/>
</dbReference>
<evidence type="ECO:0000256" key="13">
    <source>
        <dbReference type="PIRSR" id="PIRSR602401-1"/>
    </source>
</evidence>
<evidence type="ECO:0000256" key="4">
    <source>
        <dbReference type="ARBA" id="ARBA00010617"/>
    </source>
</evidence>
<comment type="caution">
    <text evidence="15">The sequence shown here is derived from an EMBL/GenBank/DDBJ whole genome shotgun (WGS) entry which is preliminary data.</text>
</comment>
<dbReference type="GO" id="GO:0016020">
    <property type="term" value="C:membrane"/>
    <property type="evidence" value="ECO:0007669"/>
    <property type="project" value="UniProtKB-SubCell"/>
</dbReference>
<evidence type="ECO:0000256" key="14">
    <source>
        <dbReference type="RuleBase" id="RU000461"/>
    </source>
</evidence>
<keyword evidence="10 13" id="KW-0408">Iron</keyword>
<dbReference type="PRINTS" id="PR00463">
    <property type="entry name" value="EP450I"/>
</dbReference>
<keyword evidence="16" id="KW-1185">Reference proteome</keyword>
<dbReference type="Proteomes" id="UP001385951">
    <property type="component" value="Unassembled WGS sequence"/>
</dbReference>
<dbReference type="AlphaFoldDB" id="A0AAW0H0A6"/>
<comment type="similarity">
    <text evidence="4 14">Belongs to the cytochrome P450 family.</text>
</comment>